<feature type="transmembrane region" description="Helical" evidence="12">
    <location>
        <begin position="1047"/>
        <end position="1062"/>
    </location>
</feature>
<dbReference type="GO" id="GO:0039694">
    <property type="term" value="P:viral RNA genome replication"/>
    <property type="evidence" value="ECO:0007669"/>
    <property type="project" value="InterPro"/>
</dbReference>
<dbReference type="Pfam" id="PF00910">
    <property type="entry name" value="RNA_helicase"/>
    <property type="match status" value="1"/>
</dbReference>
<dbReference type="CDD" id="cd00205">
    <property type="entry name" value="rhv_like"/>
    <property type="match status" value="2"/>
</dbReference>
<evidence type="ECO:0000256" key="9">
    <source>
        <dbReference type="ARBA" id="ARBA00022840"/>
    </source>
</evidence>
<evidence type="ECO:0000256" key="6">
    <source>
        <dbReference type="ARBA" id="ARBA00022801"/>
    </source>
</evidence>
<feature type="domain" description="SF3 helicase" evidence="14">
    <location>
        <begin position="1179"/>
        <end position="1345"/>
    </location>
</feature>
<dbReference type="GO" id="GO:0005198">
    <property type="term" value="F:structural molecule activity"/>
    <property type="evidence" value="ECO:0007669"/>
    <property type="project" value="InterPro"/>
</dbReference>
<feature type="transmembrane region" description="Helical" evidence="12">
    <location>
        <begin position="998"/>
        <end position="1017"/>
    </location>
</feature>
<evidence type="ECO:0000256" key="7">
    <source>
        <dbReference type="ARBA" id="ARBA00022806"/>
    </source>
</evidence>
<dbReference type="InterPro" id="IPR043504">
    <property type="entry name" value="Peptidase_S1_PA_chymotrypsin"/>
</dbReference>
<dbReference type="InterPro" id="IPR014759">
    <property type="entry name" value="Helicase_SF3_ssRNA_vir"/>
</dbReference>
<dbReference type="InterPro" id="IPR029053">
    <property type="entry name" value="Viral_coat"/>
</dbReference>
<dbReference type="Pfam" id="PF00680">
    <property type="entry name" value="RdRP_1"/>
    <property type="match status" value="1"/>
</dbReference>
<dbReference type="InterPro" id="IPR001205">
    <property type="entry name" value="RNA-dir_pol_C"/>
</dbReference>
<feature type="compositionally biased region" description="Basic residues" evidence="11">
    <location>
        <begin position="580"/>
        <end position="590"/>
    </location>
</feature>
<proteinExistence type="evidence at transcript level"/>
<evidence type="ECO:0000259" key="15">
    <source>
        <dbReference type="PROSITE" id="PS51874"/>
    </source>
</evidence>
<dbReference type="Pfam" id="PF00073">
    <property type="entry name" value="Rhv"/>
    <property type="match status" value="1"/>
</dbReference>
<dbReference type="InterPro" id="IPR001676">
    <property type="entry name" value="Picornavirus_capsid"/>
</dbReference>
<evidence type="ECO:0000256" key="12">
    <source>
        <dbReference type="SAM" id="Phobius"/>
    </source>
</evidence>
<dbReference type="InterPro" id="IPR027417">
    <property type="entry name" value="P-loop_NTPase"/>
</dbReference>
<comment type="subcellular location">
    <subcellularLocation>
        <location evidence="1">Host cytoplasm</location>
    </subcellularLocation>
</comment>
<dbReference type="EMBL" id="JI163851">
    <property type="protein sequence ID" value="ADY39824.1"/>
    <property type="molecule type" value="mRNA"/>
</dbReference>
<dbReference type="InterPro" id="IPR000605">
    <property type="entry name" value="Helicase_SF3_ssDNA/RNA_vir"/>
</dbReference>
<feature type="domain" description="RdRp catalytic" evidence="13">
    <location>
        <begin position="2038"/>
        <end position="2161"/>
    </location>
</feature>
<evidence type="ECO:0000313" key="16">
    <source>
        <dbReference type="EMBL" id="ADY39824.1"/>
    </source>
</evidence>
<dbReference type="InterPro" id="IPR007094">
    <property type="entry name" value="RNA-dir_pol_PSvirus"/>
</dbReference>
<dbReference type="SUPFAM" id="SSF52540">
    <property type="entry name" value="P-loop containing nucleoside triphosphate hydrolases"/>
    <property type="match status" value="1"/>
</dbReference>
<dbReference type="Pfam" id="PF12381">
    <property type="entry name" value="Peptidase_C3G"/>
    <property type="match status" value="1"/>
</dbReference>
<dbReference type="PRINTS" id="PR00918">
    <property type="entry name" value="CALICVIRUSNS"/>
</dbReference>
<keyword evidence="7" id="KW-0347">Helicase</keyword>
<dbReference type="PROSITE" id="PS50507">
    <property type="entry name" value="RDRP_SSRNA_POS"/>
    <property type="match status" value="1"/>
</dbReference>
<dbReference type="SUPFAM" id="SSF50494">
    <property type="entry name" value="Trypsin-like serine proteases"/>
    <property type="match status" value="1"/>
</dbReference>
<dbReference type="PROSITE" id="PS51874">
    <property type="entry name" value="PCV_3C_PRO"/>
    <property type="match status" value="1"/>
</dbReference>
<name>F1KPM0_ASCSU</name>
<accession>F1KPM0</accession>
<evidence type="ECO:0000256" key="3">
    <source>
        <dbReference type="ARBA" id="ARBA00022520"/>
    </source>
</evidence>
<evidence type="ECO:0000256" key="4">
    <source>
        <dbReference type="ARBA" id="ARBA00022553"/>
    </source>
</evidence>
<sequence length="3170" mass="355728">MPTFRNIDRKKLEERPRVESDTAALPNVTVSPIVTQGEDVPAVPPCATYKTLPAGLFWKWISAFTLIDPQTTDAQYLRGFLEGTVSVRLEDVLAMRNMPDNNSVWSYIMARTYMPSLFLVKNRRLKMFLNYIGFLIPGLDLVVFERIFGKVDDLLMDDWMFVSHIGVKQCCPACRRGESGHYEYIAKVISDASLYVNYPVQQDEYWDPYEFGLQNSEDPDFGPGTTFEDGIVYIDQTFDQRTDALVMKRVITDLGYDILFRYTEQPEDVVSAPPQKDPLDKYPCAIGPPRGAQVWEENGSMTEDVLFDKHHNPSVEARYKLILDSGFTPGQETTTPDIRFVNPKTGRIWTLDEIEADELKKYEEGVEESHETIVDTVYVDYKQYYEKHKIRPPQEPTYSRVGQDYDAETAKAIQKENHRLYERWCRALRDHALGVKVPDYEVLENGMKVVYVKPNNIRFEKPPYREDVRRIPLQPVTWEEALDLFHQGLYDPDKYTILQDNIVRDKTERVLEGTVDEIVPMSGEAPEYEEIVPPENIRVIEEWNQYVEARRAEELETEAAKVEWDGPPKNSLDEFVVEKPKRKKKNRKPRHDYQTLPDTDKMKASADVNKRDPWYDSDDDIPGLVCLSDDVEELDTISLDGERHEVNEGTITDAQKTETQTTTEPLTNDAVVVLKDHTMFERVLLDAVEEDITELGEEPVISWREYLAEMKSPANLASEAVAVPGMRGKLLPNPLVVIRTNENYYPVTKISMVPEVTLVARKILSWAHGVVMDSNNLDVELSQGNSIWQNEWAKRFLHCPRFSFIAQYQNRCPFIHWHEESCLRDHQMTDIKCELHGWAHARDWLDYTLQIIALYHNMDPTVPRYYLLSTLGLPLVIKLMYDSPPSLARRSDWVRGYLAGGFARIGPYMGQGPGAGSSLMSAMSSFRATVVKGAKDLATAVKAATNYILDFIVRLIKPVETVKKYIVDLVSGVIDSVFVEVFSFLYDAVEWTERHSHLVMTTIEVLVLLVMVALGLMEWKTAEIIVGATTVSGLWCSVFRGQAPDNPLLSAMTLITGIYYFLRPMQVAEIRDRLTQLSLVLTTAGIAAGTINLIYFLIPEGMRLALKYTFGGSAAVVTERISSWRSRVIALNKLSSTNDVLISREYYDLVKKSINEGLGFLRDAPPSERNNVMTMMPPLMRLDHILWSYQEARRDRPLPFVLHLSGRPGVGKTLLVHSILTKLGYGPSDVYFRPVSSEFWDGYSGQKVIVYDEFLVGSEMAERVGTEFLQLASTAHFQVPSASVENPLVGIKGTYSHPEVVITICNHIYPVVMSIPEDALHRRRSVVVNFDFSKYAKKKGGNTVDLGAYSPEDYSKAPWVECRLYPPQPDGTSGRIASGKGVCFEDFLEILTHEYDQHAQVVKKLLSAHIITPDTLSPSEVLSRALAQMEGVPPGPVNIFTYITNCVGRVGSFFTGQGPKVECKNGICMLSDTAFEYDAVETYLGPWIQPTMPVTYHEMLTSGIQRASGWALIGKTMTMTAAMIGIVLLARAITRRFSDASDTVTFISEGSGEPRRKKRRAKEKRYHWGSIDAQSEGPFAQAEIVFPHESGGSRITVLPLKERFICTYYHALLGVIRNKPTICVQLLYNGKRYTANIVWANVVVDHENDLVVMELENPQIPQFPSIMNKLISEDDFELITEFPVMLSLVRSGAVVPIMTTAVKAENRSYVVDESMVTLDLALIYQADTQPGDCGSALMVRSGPYVGKIVGIHVAGKADDMGPSHGMAVVITRESMQSALERKAVVVPEDSGFVSQSVEVEKLDSGQEVFLPRHSRLKPSCLASHLGYETKQPAILSVEDERNTHSKDPVDVFIERLSPPLPAADPDILEEVKESMIHYYGRVEGVHPWRLLSLEEAIMGLPGWLPALNLDSSVGVPLCYRYKHGKREIMNITAQELRMDPGFGDAVASFTKSLIAGKEKAHWLGFLKDELVSENKINTVRTRVIYCGDVVAMVAFRMLIGSVVANFHSACRIVPHCIGLNPYSYDMHIIQQYLSEVGTRYVAGDYKDYDNRQHPQFREVAFQVLKSLALRIDGFSGKCWDVIAQYHRAGFVQIGDRLIKQASGHFSGSFLTTIVNCLVNEAYMRYVFMKKCPGRNFDDNVRMKCLGDDHVLCIRDGVNFGFSTIQQGLSEIGQIYTSDEKKSTCDEYRSFNEITFLGARPVVYKGRWVGSLKPDILRRMCMWTRDNDKSTFLVATIALDLATLVPGDFYEQFKEEVMKALEKAGMPKPELRPRNVVATEVANRTTQSGLCFFGHGPIDLIRAVRSYEWPMSMVLGEYEENLEVSQRFPRICHRCELCRLPFAQKPRKKHRGDHTFGTAATCFAAREAEVATGFMPQGPGPVMPHGSGRSTTLTKLDPPSDVSVLTAPTDSSYKSGATDQLSLEQCAASYIQKVSFEWKTGHASGDVIYTCSVPFGLLAQGTQDSVQNMPFERFTYWKGDVEIMIQINGNPFQQGLLYVYFYPLSHSGQRLPRISWPSVLHVTLQPGAMNSAVLRVPYRFPSPVMIIQKSTSNPVQTYDLGTVCVGVMSRLKSVETESVTVTMYVRFPNSEFHGPRVRSPAQVFTAQGASSSTLTNNYIYDIKDVAGAVGISSSNADTGQQVSGSLGLEMPLDNPPLASGSVPMMPVFSGMSRSMGLEPTVPLSLNPIEADRYHKGLFEPVEQTMTFLLSRPFLHKSVEWGLSENAGTILWSIDFDSMLSYAFDGKTQIGVPLAALNMFHYWRADLHIKFHVIKTSYHTGRLRLTAAYDMMQPDLASSTSYYNKVFDFTELDEGEFIVPYMASTEFRRTMDGAKDRLPNYKETYGVASVSLLVVNPLRLLSTTVSNTVDVLIYCWFENAVVAVPRSICPFRGMYHGTVISATQREGVDQKFVAQGPFPEVEEKPTQPDRLSVGKKFEYRVANVLDVARRMVPIDMQNVLDGAAYSTITSEVAGVPPNACTIRVFPASMVGMFYAAWAGTLRYRVFVPKADDLYYQITYVPLPLWSSGNRPWTTGDLAALAFTPSTTVSSTTAALTTARIAGAYGAITGPNEIMASMSTFKDWIDVSIPFRSNFSFLVMPLTNSTGTLSESFTGTYPGSMCFAFTKKNFRLFQAVGDDFDFGIFRPPLDLQFIGMTNLPKPSPSTAIGGFVL</sequence>
<evidence type="ECO:0000256" key="1">
    <source>
        <dbReference type="ARBA" id="ARBA00004192"/>
    </source>
</evidence>
<dbReference type="Gene3D" id="2.40.10.10">
    <property type="entry name" value="Trypsin-like serine proteases"/>
    <property type="match status" value="1"/>
</dbReference>
<keyword evidence="5" id="KW-0645">Protease</keyword>
<feature type="domain" description="Peptidase C3" evidence="15">
    <location>
        <begin position="1569"/>
        <end position="1775"/>
    </location>
</feature>
<dbReference type="GO" id="GO:0005524">
    <property type="term" value="F:ATP binding"/>
    <property type="evidence" value="ECO:0007669"/>
    <property type="project" value="UniProtKB-KW"/>
</dbReference>
<dbReference type="InterPro" id="IPR009003">
    <property type="entry name" value="Peptidase_S1_PA"/>
</dbReference>
<dbReference type="GO" id="GO:0003968">
    <property type="term" value="F:RNA-directed RNA polymerase activity"/>
    <property type="evidence" value="ECO:0007669"/>
    <property type="project" value="InterPro"/>
</dbReference>
<dbReference type="GO" id="GO:0003723">
    <property type="term" value="F:RNA binding"/>
    <property type="evidence" value="ECO:0007669"/>
    <property type="project" value="InterPro"/>
</dbReference>
<reference evidence="16" key="1">
    <citation type="journal article" date="2011" name="Genome Res.">
        <title>Deep small RNA sequencing from the nematode Ascaris reveals conservation, functional diversification, and novel developmental profiles.</title>
        <authorList>
            <person name="Wang J."/>
            <person name="Czech B."/>
            <person name="Crunk A."/>
            <person name="Wallace A."/>
            <person name="Mitreva M."/>
            <person name="Hannon G.J."/>
            <person name="Davis R.E."/>
        </authorList>
    </citation>
    <scope>NUCLEOTIDE SEQUENCE</scope>
</reference>
<keyword evidence="12" id="KW-0812">Transmembrane</keyword>
<evidence type="ECO:0000256" key="10">
    <source>
        <dbReference type="ARBA" id="ARBA00023200"/>
    </source>
</evidence>
<keyword evidence="8" id="KW-0788">Thiol protease</keyword>
<organism evidence="16">
    <name type="scientific">Ascaris suum</name>
    <name type="common">Pig roundworm</name>
    <name type="synonym">Ascaris lumbricoides</name>
    <dbReference type="NCBI Taxonomy" id="6253"/>
    <lineage>
        <taxon>Eukaryota</taxon>
        <taxon>Metazoa</taxon>
        <taxon>Ecdysozoa</taxon>
        <taxon>Nematoda</taxon>
        <taxon>Chromadorea</taxon>
        <taxon>Rhabditida</taxon>
        <taxon>Spirurina</taxon>
        <taxon>Ascaridomorpha</taxon>
        <taxon>Ascaridoidea</taxon>
        <taxon>Ascarididae</taxon>
        <taxon>Ascaris</taxon>
    </lineage>
</organism>
<dbReference type="GO" id="GO:0004197">
    <property type="term" value="F:cysteine-type endopeptidase activity"/>
    <property type="evidence" value="ECO:0007669"/>
    <property type="project" value="InterPro"/>
</dbReference>
<dbReference type="PROSITE" id="PS51218">
    <property type="entry name" value="SF3_HELICASE_2"/>
    <property type="match status" value="1"/>
</dbReference>
<dbReference type="InterPro" id="IPR044067">
    <property type="entry name" value="PCV_3C_PRO"/>
</dbReference>
<feature type="transmembrane region" description="Helical" evidence="12">
    <location>
        <begin position="1024"/>
        <end position="1041"/>
    </location>
</feature>
<evidence type="ECO:0000259" key="14">
    <source>
        <dbReference type="PROSITE" id="PS51218"/>
    </source>
</evidence>
<dbReference type="InterPro" id="IPR043128">
    <property type="entry name" value="Rev_trsase/Diguanyl_cyclase"/>
</dbReference>
<feature type="region of interest" description="Disordered" evidence="11">
    <location>
        <begin position="561"/>
        <end position="605"/>
    </location>
</feature>
<evidence type="ECO:0000256" key="5">
    <source>
        <dbReference type="ARBA" id="ARBA00022670"/>
    </source>
</evidence>
<evidence type="ECO:0000256" key="2">
    <source>
        <dbReference type="ARBA" id="ARBA00020107"/>
    </source>
</evidence>
<dbReference type="SUPFAM" id="SSF56672">
    <property type="entry name" value="DNA/RNA polymerases"/>
    <property type="match status" value="1"/>
</dbReference>
<dbReference type="InterPro" id="IPR024387">
    <property type="entry name" value="Pept_C3G_Picornavir"/>
</dbReference>
<dbReference type="InterPro" id="IPR033703">
    <property type="entry name" value="Rhv-like"/>
</dbReference>
<evidence type="ECO:0000256" key="8">
    <source>
        <dbReference type="ARBA" id="ARBA00022807"/>
    </source>
</evidence>
<dbReference type="GO" id="GO:0003724">
    <property type="term" value="F:RNA helicase activity"/>
    <property type="evidence" value="ECO:0007669"/>
    <property type="project" value="InterPro"/>
</dbReference>
<dbReference type="Gene3D" id="3.30.70.270">
    <property type="match status" value="1"/>
</dbReference>
<dbReference type="CDD" id="cd23169">
    <property type="entry name" value="ps-ssRNAv-Picornavirales"/>
    <property type="match status" value="1"/>
</dbReference>
<keyword evidence="4" id="KW-0597">Phosphoprotein</keyword>
<dbReference type="InterPro" id="IPR004004">
    <property type="entry name" value="Helic/Pol/Pept_Calicivir-typ"/>
</dbReference>
<dbReference type="GO" id="GO:0006351">
    <property type="term" value="P:DNA-templated transcription"/>
    <property type="evidence" value="ECO:0007669"/>
    <property type="project" value="InterPro"/>
</dbReference>
<keyword evidence="12" id="KW-1133">Transmembrane helix</keyword>
<keyword evidence="10" id="KW-1035">Host cytoplasm</keyword>
<dbReference type="GO" id="GO:0030430">
    <property type="term" value="C:host cell cytoplasm"/>
    <property type="evidence" value="ECO:0007669"/>
    <property type="project" value="UniProtKB-SubCell"/>
</dbReference>
<keyword evidence="9" id="KW-0547">Nucleotide-binding</keyword>
<evidence type="ECO:0000259" key="13">
    <source>
        <dbReference type="PROSITE" id="PS50507"/>
    </source>
</evidence>
<keyword evidence="12" id="KW-0472">Membrane</keyword>
<dbReference type="InterPro" id="IPR043502">
    <property type="entry name" value="DNA/RNA_pol_sf"/>
</dbReference>
<feature type="transmembrane region" description="Helical" evidence="12">
    <location>
        <begin position="128"/>
        <end position="148"/>
    </location>
</feature>
<dbReference type="GO" id="GO:0006508">
    <property type="term" value="P:proteolysis"/>
    <property type="evidence" value="ECO:0007669"/>
    <property type="project" value="UniProtKB-KW"/>
</dbReference>
<dbReference type="SUPFAM" id="SSF88633">
    <property type="entry name" value="Positive stranded ssRNA viruses"/>
    <property type="match status" value="2"/>
</dbReference>
<keyword evidence="9" id="KW-0067">ATP-binding</keyword>
<protein>
    <recommendedName>
        <fullName evidence="2">Genome polyprotein</fullName>
    </recommendedName>
</protein>
<keyword evidence="6" id="KW-0378">Hydrolase</keyword>
<dbReference type="Gene3D" id="2.60.120.20">
    <property type="match status" value="3"/>
</dbReference>
<feature type="transmembrane region" description="Helical" evidence="12">
    <location>
        <begin position="1074"/>
        <end position="1098"/>
    </location>
</feature>
<keyword evidence="3" id="KW-0191">Covalent protein-RNA linkage</keyword>
<evidence type="ECO:0000256" key="11">
    <source>
        <dbReference type="SAM" id="MobiDB-lite"/>
    </source>
</evidence>